<evidence type="ECO:0000313" key="3">
    <source>
        <dbReference type="Proteomes" id="UP000003009"/>
    </source>
</evidence>
<keyword evidence="3" id="KW-1185">Reference proteome</keyword>
<dbReference type="Proteomes" id="UP000003009">
    <property type="component" value="Unassembled WGS sequence"/>
</dbReference>
<dbReference type="RefSeq" id="WP_003797172.1">
    <property type="nucleotide sequence ID" value="NZ_GG665872.1"/>
</dbReference>
<organism evidence="2 3">
    <name type="scientific">Kingella oralis ATCC 51147</name>
    <dbReference type="NCBI Taxonomy" id="629741"/>
    <lineage>
        <taxon>Bacteria</taxon>
        <taxon>Pseudomonadati</taxon>
        <taxon>Pseudomonadota</taxon>
        <taxon>Betaproteobacteria</taxon>
        <taxon>Neisseriales</taxon>
        <taxon>Neisseriaceae</taxon>
        <taxon>Kingella</taxon>
    </lineage>
</organism>
<proteinExistence type="predicted"/>
<dbReference type="GeneID" id="84905912"/>
<protein>
    <submittedName>
        <fullName evidence="2">Uncharacterized protein</fullName>
    </submittedName>
</protein>
<gene>
    <name evidence="2" type="ORF">GCWU000324_02154</name>
</gene>
<accession>C4GJD1</accession>
<dbReference type="HOGENOM" id="CLU_3008266_0_0_4"/>
<reference evidence="2" key="1">
    <citation type="submission" date="2009-04" db="EMBL/GenBank/DDBJ databases">
        <authorList>
            <person name="Weinstock G."/>
            <person name="Sodergren E."/>
            <person name="Clifton S."/>
            <person name="Fulton L."/>
            <person name="Fulton B."/>
            <person name="Courtney L."/>
            <person name="Fronick C."/>
            <person name="Harrison M."/>
            <person name="Strong C."/>
            <person name="Farmer C."/>
            <person name="Delahaunty K."/>
            <person name="Markovic C."/>
            <person name="Hall O."/>
            <person name="Minx P."/>
            <person name="Tomlinson C."/>
            <person name="Mitreva M."/>
            <person name="Nelson J."/>
            <person name="Hou S."/>
            <person name="Wollam A."/>
            <person name="Pepin K.H."/>
            <person name="Johnson M."/>
            <person name="Bhonagiri V."/>
            <person name="Nash W.E."/>
            <person name="Warren W."/>
            <person name="Chinwalla A."/>
            <person name="Mardis E.R."/>
            <person name="Wilson R.K."/>
        </authorList>
    </citation>
    <scope>NUCLEOTIDE SEQUENCE [LARGE SCALE GENOMIC DNA]</scope>
    <source>
        <strain evidence="2">ATCC 51147</strain>
    </source>
</reference>
<evidence type="ECO:0000256" key="1">
    <source>
        <dbReference type="SAM" id="MobiDB-lite"/>
    </source>
</evidence>
<sequence>MEQRWLAANPHYHIQPNHTHSSAPQPPKSSLKPLPNPRGSLKNKKCRHSRAGENLV</sequence>
<dbReference type="AlphaFoldDB" id="C4GJD1"/>
<feature type="region of interest" description="Disordered" evidence="1">
    <location>
        <begin position="1"/>
        <end position="56"/>
    </location>
</feature>
<evidence type="ECO:0000313" key="2">
    <source>
        <dbReference type="EMBL" id="EEP67903.1"/>
    </source>
</evidence>
<name>C4GJD1_9NEIS</name>
<comment type="caution">
    <text evidence="2">The sequence shown here is derived from an EMBL/GenBank/DDBJ whole genome shotgun (WGS) entry which is preliminary data.</text>
</comment>
<dbReference type="STRING" id="629741.GCWU000324_02154"/>
<dbReference type="EMBL" id="ACJW02000003">
    <property type="protein sequence ID" value="EEP67903.1"/>
    <property type="molecule type" value="Genomic_DNA"/>
</dbReference>